<dbReference type="InterPro" id="IPR028081">
    <property type="entry name" value="Leu-bd"/>
</dbReference>
<sequence>MNKATKQISKLFAAMVLAGVAGHSFAADTIKIGIAGPKTGPVTQYGDMQFMGANQAIKDINAKGGVDGKMLEAKEYDDACDPKQAVAVANKVVNDGVKYVIGHLCSSSTQPASDIYEDEGVIMITPAATSPDITSRGYKLVFRTIGLDSAQGPAAGNYIADHVKPKVVAVIHDKQQYGEGIATAVKQTLEKKGVKVALFEGINAGDKDFGSLIQKLKQANVDFVYYGGYHPELGLILRQAKEKGVNAKFMGPEGVGNDSISQIAQGASEGLLVTLPKSFDADPANKAIVDALVADKKDPSGPFVFPSYSAVEVIAGGIAAAKSEDTAKVAAAIHAGTFKTPTGDLSFDAKGDLKDFKFVVYEWHFGKPKTEVSPQ</sequence>
<dbReference type="PANTHER" id="PTHR47151">
    <property type="entry name" value="LEU/ILE/VAL-BINDING ABC TRANSPORTER SUBUNIT"/>
    <property type="match status" value="1"/>
</dbReference>
<feature type="domain" description="Leucine-binding protein" evidence="6">
    <location>
        <begin position="29"/>
        <end position="352"/>
    </location>
</feature>
<dbReference type="InterPro" id="IPR028082">
    <property type="entry name" value="Peripla_BP_I"/>
</dbReference>
<dbReference type="EMBL" id="QUZT01000075">
    <property type="protein sequence ID" value="TFY86995.1"/>
    <property type="molecule type" value="Genomic_DNA"/>
</dbReference>
<dbReference type="OrthoDB" id="9768386at2"/>
<evidence type="ECO:0000313" key="8">
    <source>
        <dbReference type="Proteomes" id="UP000297734"/>
    </source>
</evidence>
<comment type="similarity">
    <text evidence="1">Belongs to the leucine-binding protein family.</text>
</comment>
<evidence type="ECO:0000256" key="2">
    <source>
        <dbReference type="ARBA" id="ARBA00022448"/>
    </source>
</evidence>
<dbReference type="NCBIfam" id="NF011933">
    <property type="entry name" value="PRK15404.1"/>
    <property type="match status" value="1"/>
</dbReference>
<dbReference type="Gene3D" id="3.40.50.2300">
    <property type="match status" value="2"/>
</dbReference>
<keyword evidence="4" id="KW-0029">Amino-acid transport</keyword>
<keyword evidence="3 5" id="KW-0732">Signal</keyword>
<dbReference type="InterPro" id="IPR000709">
    <property type="entry name" value="Leu_Ile_Val-bd"/>
</dbReference>
<protein>
    <submittedName>
        <fullName evidence="7">Branched-chain amino acid ABC transporter substrate-binding protein</fullName>
    </submittedName>
</protein>
<keyword evidence="2" id="KW-0813">Transport</keyword>
<evidence type="ECO:0000256" key="1">
    <source>
        <dbReference type="ARBA" id="ARBA00010062"/>
    </source>
</evidence>
<evidence type="ECO:0000259" key="6">
    <source>
        <dbReference type="Pfam" id="PF13458"/>
    </source>
</evidence>
<organism evidence="7 8">
    <name type="scientific">Pseudomonas nabeulensis</name>
    <dbReference type="NCBI Taxonomy" id="2293833"/>
    <lineage>
        <taxon>Bacteria</taxon>
        <taxon>Pseudomonadati</taxon>
        <taxon>Pseudomonadota</taxon>
        <taxon>Gammaproteobacteria</taxon>
        <taxon>Pseudomonadales</taxon>
        <taxon>Pseudomonadaceae</taxon>
        <taxon>Pseudomonas</taxon>
    </lineage>
</organism>
<keyword evidence="8" id="KW-1185">Reference proteome</keyword>
<reference evidence="7 8" key="1">
    <citation type="journal article" date="2019" name="Syst. Appl. Microbiol.">
        <title>New species of pathogenic Pseudomonas isolated from citrus in Tunisia: Proposal of Pseudomonas kairouanensis sp. nov. and Pseudomonas nabeulensis sp. nov.</title>
        <authorList>
            <person name="Oueslati M."/>
            <person name="Mulet M."/>
            <person name="Gomila M."/>
            <person name="Berge O."/>
            <person name="Hajlaoui M.R."/>
            <person name="Lalucat J."/>
            <person name="Sadfi-Zouaoui N."/>
            <person name="Garcia-Valdes E."/>
        </authorList>
    </citation>
    <scope>NUCLEOTIDE SEQUENCE [LARGE SCALE GENOMIC DNA]</scope>
    <source>
        <strain evidence="7 8">E10B</strain>
    </source>
</reference>
<dbReference type="SUPFAM" id="SSF53822">
    <property type="entry name" value="Periplasmic binding protein-like I"/>
    <property type="match status" value="1"/>
</dbReference>
<dbReference type="AlphaFoldDB" id="A0A4Z0AK50"/>
<feature type="chain" id="PRO_5021483792" evidence="5">
    <location>
        <begin position="27"/>
        <end position="375"/>
    </location>
</feature>
<name>A0A4Z0AK50_9PSED</name>
<comment type="caution">
    <text evidence="7">The sequence shown here is derived from an EMBL/GenBank/DDBJ whole genome shotgun (WGS) entry which is preliminary data.</text>
</comment>
<dbReference type="RefSeq" id="WP_135310867.1">
    <property type="nucleotide sequence ID" value="NZ_QUZT01000075.1"/>
</dbReference>
<gene>
    <name evidence="7" type="ORF">DYL61_26990</name>
</gene>
<dbReference type="PRINTS" id="PR00337">
    <property type="entry name" value="LEUILEVALBP"/>
</dbReference>
<evidence type="ECO:0000256" key="5">
    <source>
        <dbReference type="SAM" id="SignalP"/>
    </source>
</evidence>
<evidence type="ECO:0000313" key="7">
    <source>
        <dbReference type="EMBL" id="TFY86995.1"/>
    </source>
</evidence>
<proteinExistence type="inferred from homology"/>
<evidence type="ECO:0000256" key="3">
    <source>
        <dbReference type="ARBA" id="ARBA00022729"/>
    </source>
</evidence>
<accession>A0A4Z0AK50</accession>
<evidence type="ECO:0000256" key="4">
    <source>
        <dbReference type="ARBA" id="ARBA00022970"/>
    </source>
</evidence>
<dbReference type="PANTHER" id="PTHR47151:SF3">
    <property type="entry name" value="LEUCINE-SPECIFIC-BINDING PROTEIN"/>
    <property type="match status" value="1"/>
</dbReference>
<dbReference type="CDD" id="cd06342">
    <property type="entry name" value="PBP1_ABC_LIVBP-like"/>
    <property type="match status" value="1"/>
</dbReference>
<feature type="signal peptide" evidence="5">
    <location>
        <begin position="1"/>
        <end position="26"/>
    </location>
</feature>
<dbReference type="GO" id="GO:0006865">
    <property type="term" value="P:amino acid transport"/>
    <property type="evidence" value="ECO:0007669"/>
    <property type="project" value="UniProtKB-KW"/>
</dbReference>
<dbReference type="Proteomes" id="UP000297734">
    <property type="component" value="Unassembled WGS sequence"/>
</dbReference>
<dbReference type="Pfam" id="PF13458">
    <property type="entry name" value="Peripla_BP_6"/>
    <property type="match status" value="1"/>
</dbReference>